<dbReference type="Pfam" id="PF08016">
    <property type="entry name" value="PKD_channel"/>
    <property type="match status" value="1"/>
</dbReference>
<name>A0A0M0JJ03_9EUKA</name>
<feature type="transmembrane region" description="Helical" evidence="5">
    <location>
        <begin position="490"/>
        <end position="509"/>
    </location>
</feature>
<dbReference type="PANTHER" id="PTHR10877:SF197">
    <property type="entry name" value="POLYCYSTIC KIDNEY DISEASE PROTEIN 1-LIKE 2"/>
    <property type="match status" value="1"/>
</dbReference>
<comment type="caution">
    <text evidence="7">The sequence shown here is derived from an EMBL/GenBank/DDBJ whole genome shotgun (WGS) entry which is preliminary data.</text>
</comment>
<evidence type="ECO:0000256" key="1">
    <source>
        <dbReference type="ARBA" id="ARBA00004141"/>
    </source>
</evidence>
<proteinExistence type="predicted"/>
<dbReference type="InterPro" id="IPR051223">
    <property type="entry name" value="Polycystin"/>
</dbReference>
<evidence type="ECO:0000259" key="6">
    <source>
        <dbReference type="Pfam" id="PF08016"/>
    </source>
</evidence>
<dbReference type="Proteomes" id="UP000037460">
    <property type="component" value="Unassembled WGS sequence"/>
</dbReference>
<keyword evidence="8" id="KW-1185">Reference proteome</keyword>
<evidence type="ECO:0000313" key="7">
    <source>
        <dbReference type="EMBL" id="KOO26223.1"/>
    </source>
</evidence>
<comment type="subcellular location">
    <subcellularLocation>
        <location evidence="1">Membrane</location>
        <topology evidence="1">Multi-pass membrane protein</topology>
    </subcellularLocation>
</comment>
<feature type="transmembrane region" description="Helical" evidence="5">
    <location>
        <begin position="554"/>
        <end position="575"/>
    </location>
</feature>
<reference evidence="8" key="1">
    <citation type="journal article" date="2015" name="PLoS Genet.">
        <title>Genome Sequence and Transcriptome Analyses of Chrysochromulina tobin: Metabolic Tools for Enhanced Algal Fitness in the Prominent Order Prymnesiales (Haptophyceae).</title>
        <authorList>
            <person name="Hovde B.T."/>
            <person name="Deodato C.R."/>
            <person name="Hunsperger H.M."/>
            <person name="Ryken S.A."/>
            <person name="Yost W."/>
            <person name="Jha R.K."/>
            <person name="Patterson J."/>
            <person name="Monnat R.J. Jr."/>
            <person name="Barlow S.B."/>
            <person name="Starkenburg S.R."/>
            <person name="Cattolico R.A."/>
        </authorList>
    </citation>
    <scope>NUCLEOTIDE SEQUENCE</scope>
    <source>
        <strain evidence="8">CCMP291</strain>
    </source>
</reference>
<dbReference type="Gene3D" id="1.10.287.70">
    <property type="match status" value="1"/>
</dbReference>
<dbReference type="AlphaFoldDB" id="A0A0M0JJ03"/>
<dbReference type="GO" id="GO:0005262">
    <property type="term" value="F:calcium channel activity"/>
    <property type="evidence" value="ECO:0007669"/>
    <property type="project" value="TreeGrafter"/>
</dbReference>
<evidence type="ECO:0000256" key="5">
    <source>
        <dbReference type="SAM" id="Phobius"/>
    </source>
</evidence>
<keyword evidence="3 5" id="KW-1133">Transmembrane helix</keyword>
<feature type="domain" description="Polycystin cation channel PKD1/PKD2" evidence="6">
    <location>
        <begin position="382"/>
        <end position="580"/>
    </location>
</feature>
<evidence type="ECO:0000313" key="8">
    <source>
        <dbReference type="Proteomes" id="UP000037460"/>
    </source>
</evidence>
<feature type="transmembrane region" description="Helical" evidence="5">
    <location>
        <begin position="521"/>
        <end position="542"/>
    </location>
</feature>
<keyword evidence="2 5" id="KW-0812">Transmembrane</keyword>
<organism evidence="7 8">
    <name type="scientific">Chrysochromulina tobinii</name>
    <dbReference type="NCBI Taxonomy" id="1460289"/>
    <lineage>
        <taxon>Eukaryota</taxon>
        <taxon>Haptista</taxon>
        <taxon>Haptophyta</taxon>
        <taxon>Prymnesiophyceae</taxon>
        <taxon>Prymnesiales</taxon>
        <taxon>Chrysochromulinaceae</taxon>
        <taxon>Chrysochromulina</taxon>
    </lineage>
</organism>
<dbReference type="GO" id="GO:0016020">
    <property type="term" value="C:membrane"/>
    <property type="evidence" value="ECO:0007669"/>
    <property type="project" value="UniProtKB-SubCell"/>
</dbReference>
<evidence type="ECO:0000256" key="2">
    <source>
        <dbReference type="ARBA" id="ARBA00022692"/>
    </source>
</evidence>
<dbReference type="PANTHER" id="PTHR10877">
    <property type="entry name" value="POLYCYSTIN FAMILY MEMBER"/>
    <property type="match status" value="1"/>
</dbReference>
<sequence length="614" mass="70313">MKNGVAVIYYCPDDEPAQEAPSVIKYRYTGQTEFFDLLRESSFFFGKNIQKMVLKDSQGSQWPLNRPVWKELAQSNRDIRLVLGNTEETIYDFNTAMNNAFFDKQYDKTWQTASGANAQSQLTSNFGAFTSQSVIDVADTRTTLEPRDLFKFRDMADICGWVQGNLARGIFHTGVNQNDATGALMTYNRIIGGVRFEVTTQPWMTDQQAYSLHWPYFFWWFGGRPPTSTTVSYLRPAANWTQGFLAGQQLLFEDDLQAITGDWCPTEGNGTGSTIDHGTQVMREMVIQILAYNHNVDMYAVLNFKFVLDYGGKYLTTARFMFQRYTNEISMMVYNVGWLHLLRNFKFWLTLINWTLVLTRSTNEFRAARTIKRKGRPLFWDYFGGIFTQLELFNLCCNYVGIGIRIYLSLSAGDRLFLTEVLPAANNSDVSEMVSVVERSAYLGTTFRVFRAFSVMSGCLLLFKYLELFPRARFASFYLTGSTLSRAGRNLKFVFTFFLLFLGAFAIAFEHVFGTQLEEFSSIWHAFFTLIVCVSGFGGVYWDLARVEPVLGPLFFIAFQLCVLIFIIPFFLAIINDAYAMRAAALDSLKEKVRKALEDKKRAESSHASSKKKW</sequence>
<dbReference type="EMBL" id="JWZX01002880">
    <property type="protein sequence ID" value="KOO26223.1"/>
    <property type="molecule type" value="Genomic_DNA"/>
</dbReference>
<evidence type="ECO:0000256" key="3">
    <source>
        <dbReference type="ARBA" id="ARBA00022989"/>
    </source>
</evidence>
<evidence type="ECO:0000256" key="4">
    <source>
        <dbReference type="ARBA" id="ARBA00023136"/>
    </source>
</evidence>
<accession>A0A0M0JJ03</accession>
<gene>
    <name evidence="7" type="ORF">Ctob_002908</name>
</gene>
<dbReference type="InterPro" id="IPR013122">
    <property type="entry name" value="PKD1_2_channel"/>
</dbReference>
<keyword evidence="4 5" id="KW-0472">Membrane</keyword>
<dbReference type="GO" id="GO:0050982">
    <property type="term" value="P:detection of mechanical stimulus"/>
    <property type="evidence" value="ECO:0007669"/>
    <property type="project" value="TreeGrafter"/>
</dbReference>
<protein>
    <recommendedName>
        <fullName evidence="6">Polycystin cation channel PKD1/PKD2 domain-containing protein</fullName>
    </recommendedName>
</protein>